<dbReference type="RefSeq" id="XP_025366084.1">
    <property type="nucleotide sequence ID" value="XM_025514987.1"/>
</dbReference>
<dbReference type="Proteomes" id="UP000245783">
    <property type="component" value="Unassembled WGS sequence"/>
</dbReference>
<dbReference type="InParanoid" id="A0A316VNN7"/>
<name>A0A316VNN7_9BASI</name>
<organism evidence="3 4">
    <name type="scientific">Ceraceosorus guamensis</name>
    <dbReference type="NCBI Taxonomy" id="1522189"/>
    <lineage>
        <taxon>Eukaryota</taxon>
        <taxon>Fungi</taxon>
        <taxon>Dikarya</taxon>
        <taxon>Basidiomycota</taxon>
        <taxon>Ustilaginomycotina</taxon>
        <taxon>Exobasidiomycetes</taxon>
        <taxon>Ceraceosorales</taxon>
        <taxon>Ceraceosoraceae</taxon>
        <taxon>Ceraceosorus</taxon>
    </lineage>
</organism>
<sequence>MSGSSSNSALAARQCDAIYNALDSSNDRKALTLADQLIQRTRSPSSSSSSSPSSANDTRLLASALRCIALVRLANEKADEALDEMLRPILSPPSAATTTSSPAAAAAATHTAPRAHDGNVLHALCIALSARGRLAEEAEVACLQAEQTPRSLDLGKKAILACARASAWQKMHLLGIKYYKNLNKAAETEKKEAVRRGMRSESDWFFWSAVTAYLLLDRKPKERGAALALPLANRIVEQHLTSFPLGSTSEEEVWVAVQLKHRLAAREGSSSSSSGHGLRAAALGHLTSSTGDVLVSKNLGLEELRRALREQVADGEAWKDVWKEARAKLMASSSSRNWAHVMAVVRAAMERPAELLLDTQLLVRSLAATSNDRTSSLTRLHFVSEARNKDLAGSLYPDASPQEAQQRSVTELRAAIEQHLAHFSSLACTYQDLYAYAAHLPAQHIQQLSASWKGRLQSWPSKDARPILSDLKAMYTHLNLLRLALRFDTQRDAPAEDGDLETLQSLSTWCLAGYDSALQLGKDVATTEMQPADEYIYLYAQVLLRAAPPRTPDASSAAARAPAPSAASILHLLALLARSLEASPKSYKLRILFVLLHRLLGADALAEEAADQIGIKGVQLDTLGWVFQRRLNVPLGQVARAGDKEQERVKRSKVYARISELYKENKKDLPKMIASTIENGTWSRTEEFVDFSERLERSISRCLFEMERIRAGGLDHVEVDRVLKDVQGWIEDGLHDQRDFDILPAHTSEPIWDTISAARTCGAAKSNPGVSYVKAFAHFCAITNSAIHADSERVELAELTSAERGLVELVNVSRTGTAGEIGQQLDSFLRDRNAEVLTASLPCQLLHNLAILQEVRSASYLAILIETALTTSRPRLSRQALQALHSIKSSNTDLVAVLQGEAIKGLLRELQASASETAPRLSSEILRASDLEGSEPLAPTAAPHFDRVKANAHIAFEQALDYLVESVQEHIDR</sequence>
<dbReference type="OrthoDB" id="1874341at2759"/>
<dbReference type="STRING" id="1522189.A0A316VNN7"/>
<dbReference type="GO" id="GO:0031416">
    <property type="term" value="C:NatB complex"/>
    <property type="evidence" value="ECO:0007669"/>
    <property type="project" value="TreeGrafter"/>
</dbReference>
<dbReference type="EMBL" id="KZ819516">
    <property type="protein sequence ID" value="PWN38924.1"/>
    <property type="molecule type" value="Genomic_DNA"/>
</dbReference>
<feature type="region of interest" description="Disordered" evidence="2">
    <location>
        <begin position="93"/>
        <end position="112"/>
    </location>
</feature>
<evidence type="ECO:0000313" key="3">
    <source>
        <dbReference type="EMBL" id="PWN38924.1"/>
    </source>
</evidence>
<evidence type="ECO:0000313" key="4">
    <source>
        <dbReference type="Proteomes" id="UP000245783"/>
    </source>
</evidence>
<dbReference type="GeneID" id="37036857"/>
<reference evidence="3 4" key="1">
    <citation type="journal article" date="2018" name="Mol. Biol. Evol.">
        <title>Broad Genomic Sampling Reveals a Smut Pathogenic Ancestry of the Fungal Clade Ustilaginomycotina.</title>
        <authorList>
            <person name="Kijpornyongpan T."/>
            <person name="Mondo S.J."/>
            <person name="Barry K."/>
            <person name="Sandor L."/>
            <person name="Lee J."/>
            <person name="Lipzen A."/>
            <person name="Pangilinan J."/>
            <person name="LaButti K."/>
            <person name="Hainaut M."/>
            <person name="Henrissat B."/>
            <person name="Grigoriev I.V."/>
            <person name="Spatafora J.W."/>
            <person name="Aime M.C."/>
        </authorList>
    </citation>
    <scope>NUCLEOTIDE SEQUENCE [LARGE SCALE GENOMIC DNA]</scope>
    <source>
        <strain evidence="3 4">MCA 4658</strain>
    </source>
</reference>
<dbReference type="Pfam" id="PF09797">
    <property type="entry name" value="NatB_MDM20"/>
    <property type="match status" value="1"/>
</dbReference>
<dbReference type="PANTHER" id="PTHR22767">
    <property type="entry name" value="N-TERMINAL ACETYLTRANSFERASE-RELATED"/>
    <property type="match status" value="1"/>
</dbReference>
<protein>
    <submittedName>
        <fullName evidence="3">Uncharacterized protein</fullName>
    </submittedName>
</protein>
<dbReference type="AlphaFoldDB" id="A0A316VNN7"/>
<gene>
    <name evidence="3" type="ORF">IE81DRAFT_327027</name>
</gene>
<keyword evidence="4" id="KW-1185">Reference proteome</keyword>
<dbReference type="InterPro" id="IPR019183">
    <property type="entry name" value="NAA25_NatB_aux_su"/>
</dbReference>
<evidence type="ECO:0000256" key="1">
    <source>
        <dbReference type="ARBA" id="ARBA00006298"/>
    </source>
</evidence>
<comment type="similarity">
    <text evidence="1">Belongs to the MDM20/NAA25 family.</text>
</comment>
<dbReference type="PANTHER" id="PTHR22767:SF3">
    <property type="entry name" value="N-ALPHA-ACETYLTRANSFERASE 25, NATB AUXILIARY SUBUNIT"/>
    <property type="match status" value="1"/>
</dbReference>
<evidence type="ECO:0000256" key="2">
    <source>
        <dbReference type="SAM" id="MobiDB-lite"/>
    </source>
</evidence>
<proteinExistence type="inferred from homology"/>
<accession>A0A316VNN7</accession>